<organism evidence="1 2">
    <name type="scientific">Trametes sanguinea</name>
    <dbReference type="NCBI Taxonomy" id="158606"/>
    <lineage>
        <taxon>Eukaryota</taxon>
        <taxon>Fungi</taxon>
        <taxon>Dikarya</taxon>
        <taxon>Basidiomycota</taxon>
        <taxon>Agaricomycotina</taxon>
        <taxon>Agaricomycetes</taxon>
        <taxon>Polyporales</taxon>
        <taxon>Polyporaceae</taxon>
        <taxon>Trametes</taxon>
    </lineage>
</organism>
<comment type="caution">
    <text evidence="1">The sequence shown here is derived from an EMBL/GenBank/DDBJ whole genome shotgun (WGS) entry which is preliminary data.</text>
</comment>
<protein>
    <submittedName>
        <fullName evidence="1">Uncharacterized protein</fullName>
    </submittedName>
</protein>
<evidence type="ECO:0000313" key="1">
    <source>
        <dbReference type="EMBL" id="KAJ3003036.1"/>
    </source>
</evidence>
<dbReference type="Proteomes" id="UP001144978">
    <property type="component" value="Unassembled WGS sequence"/>
</dbReference>
<dbReference type="EMBL" id="JANSHE010001367">
    <property type="protein sequence ID" value="KAJ3003036.1"/>
    <property type="molecule type" value="Genomic_DNA"/>
</dbReference>
<sequence>MARYSHNPLLILAPSSYSSYGRSHALLSSLTHASSGLVYKEDILCPCSSVVRSQTEDSLCAAYRSRVHHILILPAPGDEALPIRLIHTSFVNFIVDQSRCTQRAFLITPVIYHAILAKGCLRALVTLRHNICEVNPKHHRLLNSEIPNLQEKIAWHLTSERQYAVKYWSYHLVHAEIDKQLMDALQVLCDDHLLDWLEALSLLGCMDVAIAALQSAQQLLKVSTTTCPFLVTPCKDLTVFGCTEVVSPTYRYPDTVVQLRAHRPRILCRHPHVLLRSSEGHDHVRPTTLGPLSTA</sequence>
<proteinExistence type="predicted"/>
<keyword evidence="2" id="KW-1185">Reference proteome</keyword>
<name>A0ACC1PXL1_9APHY</name>
<evidence type="ECO:0000313" key="2">
    <source>
        <dbReference type="Proteomes" id="UP001144978"/>
    </source>
</evidence>
<reference evidence="1" key="1">
    <citation type="submission" date="2022-08" db="EMBL/GenBank/DDBJ databases">
        <title>Genome Sequence of Pycnoporus sanguineus.</title>
        <authorList>
            <person name="Buettner E."/>
        </authorList>
    </citation>
    <scope>NUCLEOTIDE SEQUENCE</scope>
    <source>
        <strain evidence="1">CG-C14</strain>
    </source>
</reference>
<accession>A0ACC1PXL1</accession>
<gene>
    <name evidence="1" type="ORF">NUW54_g5515</name>
</gene>